<feature type="non-terminal residue" evidence="1">
    <location>
        <position position="1"/>
    </location>
</feature>
<comment type="caution">
    <text evidence="1">The sequence shown here is derived from an EMBL/GenBank/DDBJ whole genome shotgun (WGS) entry which is preliminary data.</text>
</comment>
<reference evidence="1 2" key="1">
    <citation type="submission" date="2021-06" db="EMBL/GenBank/DDBJ databases">
        <authorList>
            <person name="Palmer J.M."/>
        </authorList>
    </citation>
    <scope>NUCLEOTIDE SEQUENCE [LARGE SCALE GENOMIC DNA]</scope>
    <source>
        <strain evidence="1 2">GA_2019</strain>
        <tissue evidence="1">Muscle</tissue>
    </source>
</reference>
<dbReference type="InterPro" id="IPR000648">
    <property type="entry name" value="Oxysterol-bd"/>
</dbReference>
<dbReference type="EMBL" id="JAHRIO010038042">
    <property type="protein sequence ID" value="MEQ2170309.1"/>
    <property type="molecule type" value="Genomic_DNA"/>
</dbReference>
<dbReference type="SUPFAM" id="SSF144000">
    <property type="entry name" value="Oxysterol-binding protein-like"/>
    <property type="match status" value="1"/>
</dbReference>
<dbReference type="Proteomes" id="UP001476798">
    <property type="component" value="Unassembled WGS sequence"/>
</dbReference>
<evidence type="ECO:0000313" key="1">
    <source>
        <dbReference type="EMBL" id="MEQ2170309.1"/>
    </source>
</evidence>
<sequence length="91" mass="10637">AKYWNSSVNDVEGTIMDIKGKVIHRLFGKWHEAVFFGDPPSATCIWRANPMPMNYEQYYGFTKFAMELNELEPSLKQLLPPTDTRLRVDQR</sequence>
<keyword evidence="2" id="KW-1185">Reference proteome</keyword>
<dbReference type="PANTHER" id="PTHR10972">
    <property type="entry name" value="OXYSTEROL-BINDING PROTEIN-RELATED"/>
    <property type="match status" value="1"/>
</dbReference>
<protein>
    <submittedName>
        <fullName evidence="1">Oxysterol-binding protein- protein 3</fullName>
    </submittedName>
</protein>
<gene>
    <name evidence="1" type="primary">OSBPL3</name>
    <name evidence="1" type="ORF">GOODEAATRI_034140</name>
</gene>
<accession>A0ABV0NHI8</accession>
<name>A0ABV0NHI8_9TELE</name>
<proteinExistence type="predicted"/>
<organism evidence="1 2">
    <name type="scientific">Goodea atripinnis</name>
    <dbReference type="NCBI Taxonomy" id="208336"/>
    <lineage>
        <taxon>Eukaryota</taxon>
        <taxon>Metazoa</taxon>
        <taxon>Chordata</taxon>
        <taxon>Craniata</taxon>
        <taxon>Vertebrata</taxon>
        <taxon>Euteleostomi</taxon>
        <taxon>Actinopterygii</taxon>
        <taxon>Neopterygii</taxon>
        <taxon>Teleostei</taxon>
        <taxon>Neoteleostei</taxon>
        <taxon>Acanthomorphata</taxon>
        <taxon>Ovalentaria</taxon>
        <taxon>Atherinomorphae</taxon>
        <taxon>Cyprinodontiformes</taxon>
        <taxon>Goodeidae</taxon>
        <taxon>Goodea</taxon>
    </lineage>
</organism>
<dbReference type="InterPro" id="IPR037239">
    <property type="entry name" value="OSBP_sf"/>
</dbReference>
<dbReference type="Pfam" id="PF01237">
    <property type="entry name" value="Oxysterol_BP"/>
    <property type="match status" value="1"/>
</dbReference>
<evidence type="ECO:0000313" key="2">
    <source>
        <dbReference type="Proteomes" id="UP001476798"/>
    </source>
</evidence>
<dbReference type="PANTHER" id="PTHR10972:SF15">
    <property type="entry name" value="OXYSTEROL-BINDING PROTEIN-RELATED PROTEIN 3"/>
    <property type="match status" value="1"/>
</dbReference>